<keyword evidence="10 11" id="KW-0346">Stress response</keyword>
<accession>A0A5S9QCB6</accession>
<dbReference type="EC" id="2.7.11.1" evidence="11"/>
<keyword evidence="6 11" id="KW-0547">Nucleotide-binding</keyword>
<dbReference type="GO" id="GO:0004674">
    <property type="term" value="F:protein serine/threonine kinase activity"/>
    <property type="evidence" value="ECO:0007669"/>
    <property type="project" value="UniProtKB-UniRule"/>
</dbReference>
<comment type="similarity">
    <text evidence="11">Belongs to the SrkA/RdoA protein kinase family.</text>
</comment>
<evidence type="ECO:0000259" key="12">
    <source>
        <dbReference type="Pfam" id="PF01636"/>
    </source>
</evidence>
<dbReference type="GO" id="GO:0005524">
    <property type="term" value="F:ATP binding"/>
    <property type="evidence" value="ECO:0007669"/>
    <property type="project" value="UniProtKB-UniRule"/>
</dbReference>
<evidence type="ECO:0000256" key="5">
    <source>
        <dbReference type="ARBA" id="ARBA00022723"/>
    </source>
</evidence>
<dbReference type="NCBIfam" id="NF008738">
    <property type="entry name" value="PRK11768.1"/>
    <property type="match status" value="1"/>
</dbReference>
<comment type="subcellular location">
    <subcellularLocation>
        <location evidence="11">Cytoplasm</location>
    </subcellularLocation>
</comment>
<dbReference type="SUPFAM" id="SSF56112">
    <property type="entry name" value="Protein kinase-like (PK-like)"/>
    <property type="match status" value="1"/>
</dbReference>
<dbReference type="PANTHER" id="PTHR39573">
    <property type="entry name" value="STRESS RESPONSE KINASE A"/>
    <property type="match status" value="1"/>
</dbReference>
<dbReference type="Gene3D" id="3.30.200.70">
    <property type="match status" value="1"/>
</dbReference>
<dbReference type="InterPro" id="IPR011009">
    <property type="entry name" value="Kinase-like_dom_sf"/>
</dbReference>
<keyword evidence="5 11" id="KW-0479">Metal-binding</keyword>
<comment type="cofactor">
    <cofactor evidence="11">
        <name>Mg(2+)</name>
        <dbReference type="ChEBI" id="CHEBI:18420"/>
    </cofactor>
</comment>
<dbReference type="Proteomes" id="UP000441399">
    <property type="component" value="Unassembled WGS sequence"/>
</dbReference>
<evidence type="ECO:0000256" key="2">
    <source>
        <dbReference type="ARBA" id="ARBA00022527"/>
    </source>
</evidence>
<sequence>MNSDAPSPPVFSQLTPESVIDAIESLGFFSDGRQLALNSYENRVYQVGIEDDVPVIAKFYRPQRWENAQILEEHAFCAELAEQEVSVVCPLEIHGQTLHVHEGMRFAVFPRQGGRAPELDNPDQLFSLAQTIGRMHCVGASKPFEQRPELSIERFGVESVKTLVGGLLPENLREVYESVAEPLLDRIRMRFDAIDVPLIRCHGDCHMGNVLWRDDKPHFVDFDDISMAPAIQDLWMLLSGDRHQQTAQLQEIVEGYEMFMPFDAAQLTLIEPLRTLRIMHYAAWLARRWDDPAFPMHFPWFNTDRYWGEHILELKEQLSLLDEPALVLQPF</sequence>
<dbReference type="Gene3D" id="1.10.510.10">
    <property type="entry name" value="Transferase(Phosphotransferase) domain 1"/>
    <property type="match status" value="1"/>
</dbReference>
<keyword evidence="8 11" id="KW-0067">ATP-binding</keyword>
<dbReference type="InterPro" id="IPR032882">
    <property type="entry name" value="SrkA/RdoA"/>
</dbReference>
<feature type="domain" description="Aminoglycoside phosphotransferase" evidence="12">
    <location>
        <begin position="39"/>
        <end position="262"/>
    </location>
</feature>
<dbReference type="PANTHER" id="PTHR39573:SF1">
    <property type="entry name" value="STRESS RESPONSE KINASE A"/>
    <property type="match status" value="1"/>
</dbReference>
<keyword evidence="7 11" id="KW-0418">Kinase</keyword>
<name>A0A5S9QCB6_9GAMM</name>
<dbReference type="AlphaFoldDB" id="A0A5S9QCB6"/>
<keyword evidence="9 11" id="KW-0460">Magnesium</keyword>
<proteinExistence type="inferred from homology"/>
<feature type="active site" description="Proton acceptor" evidence="11">
    <location>
        <position position="204"/>
    </location>
</feature>
<comment type="subunit">
    <text evidence="11">Monomer.</text>
</comment>
<comment type="function">
    <text evidence="11">A protein kinase that phosphorylates Ser and Thr residues. Probably acts to suppress the effects of stress linked to accumulation of reactive oxygen species. Probably involved in the extracytoplasmic stress response.</text>
</comment>
<dbReference type="Gene3D" id="1.20.1270.170">
    <property type="match status" value="1"/>
</dbReference>
<keyword evidence="4 11" id="KW-0808">Transferase</keyword>
<reference evidence="13 14" key="1">
    <citation type="submission" date="2019-11" db="EMBL/GenBank/DDBJ databases">
        <authorList>
            <person name="Holert J."/>
        </authorList>
    </citation>
    <scope>NUCLEOTIDE SEQUENCE [LARGE SCALE GENOMIC DNA]</scope>
    <source>
        <strain evidence="13">SB11_3</strain>
    </source>
</reference>
<feature type="binding site" evidence="11">
    <location>
        <position position="209"/>
    </location>
    <ligand>
        <name>Mg(2+)</name>
        <dbReference type="ChEBI" id="CHEBI:18420"/>
    </ligand>
</feature>
<dbReference type="Pfam" id="PF01636">
    <property type="entry name" value="APH"/>
    <property type="match status" value="1"/>
</dbReference>
<evidence type="ECO:0000256" key="3">
    <source>
        <dbReference type="ARBA" id="ARBA00022553"/>
    </source>
</evidence>
<keyword evidence="2 11" id="KW-0723">Serine/threonine-protein kinase</keyword>
<dbReference type="EMBL" id="CACSIO010000023">
    <property type="protein sequence ID" value="CAA0115904.1"/>
    <property type="molecule type" value="Genomic_DNA"/>
</dbReference>
<evidence type="ECO:0000313" key="13">
    <source>
        <dbReference type="EMBL" id="CAA0115904.1"/>
    </source>
</evidence>
<evidence type="ECO:0000256" key="11">
    <source>
        <dbReference type="HAMAP-Rule" id="MF_01497"/>
    </source>
</evidence>
<feature type="binding site" evidence="11">
    <location>
        <position position="221"/>
    </location>
    <ligand>
        <name>Mg(2+)</name>
        <dbReference type="ChEBI" id="CHEBI:18420"/>
    </ligand>
</feature>
<keyword evidence="14" id="KW-1185">Reference proteome</keyword>
<keyword evidence="3 11" id="KW-0597">Phosphoprotein</keyword>
<dbReference type="GO" id="GO:0000287">
    <property type="term" value="F:magnesium ion binding"/>
    <property type="evidence" value="ECO:0007669"/>
    <property type="project" value="UniProtKB-UniRule"/>
</dbReference>
<evidence type="ECO:0000256" key="1">
    <source>
        <dbReference type="ARBA" id="ARBA00022490"/>
    </source>
</evidence>
<comment type="catalytic activity">
    <reaction evidence="11">
        <text>L-threonyl-[protein] + ATP = O-phospho-L-threonyl-[protein] + ADP + H(+)</text>
        <dbReference type="Rhea" id="RHEA:46608"/>
        <dbReference type="Rhea" id="RHEA-COMP:11060"/>
        <dbReference type="Rhea" id="RHEA-COMP:11605"/>
        <dbReference type="ChEBI" id="CHEBI:15378"/>
        <dbReference type="ChEBI" id="CHEBI:30013"/>
        <dbReference type="ChEBI" id="CHEBI:30616"/>
        <dbReference type="ChEBI" id="CHEBI:61977"/>
        <dbReference type="ChEBI" id="CHEBI:456216"/>
        <dbReference type="EC" id="2.7.11.1"/>
    </reaction>
</comment>
<dbReference type="GO" id="GO:0106310">
    <property type="term" value="F:protein serine kinase activity"/>
    <property type="evidence" value="ECO:0007669"/>
    <property type="project" value="RHEA"/>
</dbReference>
<evidence type="ECO:0000256" key="4">
    <source>
        <dbReference type="ARBA" id="ARBA00022679"/>
    </source>
</evidence>
<evidence type="ECO:0000256" key="10">
    <source>
        <dbReference type="ARBA" id="ARBA00023016"/>
    </source>
</evidence>
<feature type="active site" evidence="11">
    <location>
        <position position="221"/>
    </location>
</feature>
<keyword evidence="1 11" id="KW-0963">Cytoplasm</keyword>
<dbReference type="InterPro" id="IPR002575">
    <property type="entry name" value="Aminoglycoside_PTrfase"/>
</dbReference>
<comment type="catalytic activity">
    <reaction evidence="11">
        <text>L-seryl-[protein] + ATP = O-phospho-L-seryl-[protein] + ADP + H(+)</text>
        <dbReference type="Rhea" id="RHEA:17989"/>
        <dbReference type="Rhea" id="RHEA-COMP:9863"/>
        <dbReference type="Rhea" id="RHEA-COMP:11604"/>
        <dbReference type="ChEBI" id="CHEBI:15378"/>
        <dbReference type="ChEBI" id="CHEBI:29999"/>
        <dbReference type="ChEBI" id="CHEBI:30616"/>
        <dbReference type="ChEBI" id="CHEBI:83421"/>
        <dbReference type="ChEBI" id="CHEBI:456216"/>
        <dbReference type="EC" id="2.7.11.1"/>
    </reaction>
</comment>
<evidence type="ECO:0000256" key="7">
    <source>
        <dbReference type="ARBA" id="ARBA00022777"/>
    </source>
</evidence>
<gene>
    <name evidence="11 13" type="primary">srkA</name>
    <name evidence="13" type="ORF">OPDIPICF_01789</name>
</gene>
<dbReference type="OrthoDB" id="5392197at2"/>
<dbReference type="HAMAP" id="MF_01497">
    <property type="entry name" value="SrkA_kinase"/>
    <property type="match status" value="1"/>
</dbReference>
<dbReference type="GO" id="GO:0005737">
    <property type="term" value="C:cytoplasm"/>
    <property type="evidence" value="ECO:0007669"/>
    <property type="project" value="UniProtKB-SubCell"/>
</dbReference>
<evidence type="ECO:0000256" key="6">
    <source>
        <dbReference type="ARBA" id="ARBA00022741"/>
    </source>
</evidence>
<evidence type="ECO:0000256" key="9">
    <source>
        <dbReference type="ARBA" id="ARBA00022842"/>
    </source>
</evidence>
<protein>
    <recommendedName>
        <fullName evidence="11">Stress response kinase A</fullName>
        <ecNumber evidence="11">2.7.11.1</ecNumber>
    </recommendedName>
    <alternativeName>
        <fullName evidence="11">Serine/threonine-protein kinase SrkA</fullName>
    </alternativeName>
</protein>
<feature type="site" description="ATP" evidence="11">
    <location>
        <position position="39"/>
    </location>
</feature>
<organism evidence="13 14">
    <name type="scientific">BD1-7 clade bacterium</name>
    <dbReference type="NCBI Taxonomy" id="2029982"/>
    <lineage>
        <taxon>Bacteria</taxon>
        <taxon>Pseudomonadati</taxon>
        <taxon>Pseudomonadota</taxon>
        <taxon>Gammaproteobacteria</taxon>
        <taxon>Cellvibrionales</taxon>
        <taxon>Spongiibacteraceae</taxon>
        <taxon>BD1-7 clade</taxon>
    </lineage>
</organism>
<evidence type="ECO:0000313" key="14">
    <source>
        <dbReference type="Proteomes" id="UP000441399"/>
    </source>
</evidence>
<evidence type="ECO:0000256" key="8">
    <source>
        <dbReference type="ARBA" id="ARBA00022840"/>
    </source>
</evidence>